<dbReference type="InterPro" id="IPR036938">
    <property type="entry name" value="PAP2/HPO_sf"/>
</dbReference>
<comment type="catalytic activity">
    <reaction evidence="3">
        <text>di-trans,octa-cis-undecaprenyl diphosphate + H2O = di-trans,octa-cis-undecaprenyl phosphate + phosphate + H(+)</text>
        <dbReference type="Rhea" id="RHEA:28094"/>
        <dbReference type="ChEBI" id="CHEBI:15377"/>
        <dbReference type="ChEBI" id="CHEBI:15378"/>
        <dbReference type="ChEBI" id="CHEBI:43474"/>
        <dbReference type="ChEBI" id="CHEBI:58405"/>
        <dbReference type="ChEBI" id="CHEBI:60392"/>
        <dbReference type="EC" id="3.6.1.27"/>
    </reaction>
</comment>
<dbReference type="EC" id="3.6.1.27" evidence="1"/>
<organism evidence="6 7">
    <name type="scientific">Orbus sasakiae</name>
    <dbReference type="NCBI Taxonomy" id="1078475"/>
    <lineage>
        <taxon>Bacteria</taxon>
        <taxon>Pseudomonadati</taxon>
        <taxon>Pseudomonadota</taxon>
        <taxon>Gammaproteobacteria</taxon>
        <taxon>Orbales</taxon>
        <taxon>Orbaceae</taxon>
        <taxon>Orbus</taxon>
    </lineage>
</organism>
<dbReference type="EMBL" id="BAABHY010000001">
    <property type="protein sequence ID" value="GAA5106517.1"/>
    <property type="molecule type" value="Genomic_DNA"/>
</dbReference>
<evidence type="ECO:0000313" key="6">
    <source>
        <dbReference type="EMBL" id="GAA5106517.1"/>
    </source>
</evidence>
<keyword evidence="7" id="KW-1185">Reference proteome</keyword>
<feature type="domain" description="Phosphatidic acid phosphatase type 2/haloperoxidase" evidence="5">
    <location>
        <begin position="77"/>
        <end position="228"/>
    </location>
</feature>
<gene>
    <name evidence="6" type="primary">pgpB</name>
    <name evidence="6" type="ORF">GCM10023211_06450</name>
</gene>
<feature type="transmembrane region" description="Helical" evidence="4">
    <location>
        <begin position="79"/>
        <end position="97"/>
    </location>
</feature>
<proteinExistence type="predicted"/>
<protein>
    <recommendedName>
        <fullName evidence="1">undecaprenyl-diphosphate phosphatase</fullName>
        <ecNumber evidence="1">3.6.1.27</ecNumber>
    </recommendedName>
    <alternativeName>
        <fullName evidence="2">Undecaprenyl pyrophosphate phosphatase</fullName>
    </alternativeName>
</protein>
<name>A0ABP9N6G0_9GAMM</name>
<sequence length="239" mass="27690">MQVVIKKTLVILAIFLVTPIVIIAINWQWQPQSLNGWSEYLFWFTQTAGIPWAILTCAFFPVLFAICLKVKSKVQFIKLVLILAMAVLLGQLIKTVIKSYTADSRPFVIWIEKNYQIDDKHFYSLSRSEREAVIEQHVYQSPEIPHWLFQHWKNETGYTFPSGHTLFAATWAFLALLFLNFKRCHNVIGIIIIWAVIIEISRLALGMHHPIDVICGSILAWAIALFTYYVALKWRVIEP</sequence>
<accession>A0ABP9N6G0</accession>
<feature type="transmembrane region" description="Helical" evidence="4">
    <location>
        <begin position="186"/>
        <end position="205"/>
    </location>
</feature>
<keyword evidence="4" id="KW-1133">Transmembrane helix</keyword>
<evidence type="ECO:0000256" key="1">
    <source>
        <dbReference type="ARBA" id="ARBA00012374"/>
    </source>
</evidence>
<feature type="transmembrane region" description="Helical" evidence="4">
    <location>
        <begin position="49"/>
        <end position="67"/>
    </location>
</feature>
<keyword evidence="4" id="KW-0812">Transmembrane</keyword>
<evidence type="ECO:0000256" key="4">
    <source>
        <dbReference type="SAM" id="Phobius"/>
    </source>
</evidence>
<dbReference type="Proteomes" id="UP001500171">
    <property type="component" value="Unassembled WGS sequence"/>
</dbReference>
<keyword evidence="4" id="KW-0472">Membrane</keyword>
<comment type="caution">
    <text evidence="6">The sequence shown here is derived from an EMBL/GenBank/DDBJ whole genome shotgun (WGS) entry which is preliminary data.</text>
</comment>
<evidence type="ECO:0000259" key="5">
    <source>
        <dbReference type="SMART" id="SM00014"/>
    </source>
</evidence>
<dbReference type="Gene3D" id="1.20.144.10">
    <property type="entry name" value="Phosphatidic acid phosphatase type 2/haloperoxidase"/>
    <property type="match status" value="1"/>
</dbReference>
<dbReference type="PANTHER" id="PTHR14969:SF54">
    <property type="entry name" value="PHOSPHATIDYLGLYCEROPHOSPHATASE B"/>
    <property type="match status" value="1"/>
</dbReference>
<evidence type="ECO:0000313" key="7">
    <source>
        <dbReference type="Proteomes" id="UP001500171"/>
    </source>
</evidence>
<feature type="transmembrane region" description="Helical" evidence="4">
    <location>
        <begin position="158"/>
        <end position="179"/>
    </location>
</feature>
<feature type="transmembrane region" description="Helical" evidence="4">
    <location>
        <begin position="211"/>
        <end position="231"/>
    </location>
</feature>
<evidence type="ECO:0000256" key="2">
    <source>
        <dbReference type="ARBA" id="ARBA00032707"/>
    </source>
</evidence>
<dbReference type="PANTHER" id="PTHR14969">
    <property type="entry name" value="SPHINGOSINE-1-PHOSPHATE PHOSPHOHYDROLASE"/>
    <property type="match status" value="1"/>
</dbReference>
<evidence type="ECO:0000256" key="3">
    <source>
        <dbReference type="ARBA" id="ARBA00047594"/>
    </source>
</evidence>
<dbReference type="SUPFAM" id="SSF48317">
    <property type="entry name" value="Acid phosphatase/Vanadium-dependent haloperoxidase"/>
    <property type="match status" value="1"/>
</dbReference>
<dbReference type="RefSeq" id="WP_345488750.1">
    <property type="nucleotide sequence ID" value="NZ_BAABHY010000001.1"/>
</dbReference>
<dbReference type="InterPro" id="IPR000326">
    <property type="entry name" value="PAP2/HPO"/>
</dbReference>
<dbReference type="SMART" id="SM00014">
    <property type="entry name" value="acidPPc"/>
    <property type="match status" value="1"/>
</dbReference>
<reference evidence="7" key="1">
    <citation type="journal article" date="2019" name="Int. J. Syst. Evol. Microbiol.">
        <title>The Global Catalogue of Microorganisms (GCM) 10K type strain sequencing project: providing services to taxonomists for standard genome sequencing and annotation.</title>
        <authorList>
            <consortium name="The Broad Institute Genomics Platform"/>
            <consortium name="The Broad Institute Genome Sequencing Center for Infectious Disease"/>
            <person name="Wu L."/>
            <person name="Ma J."/>
        </authorList>
    </citation>
    <scope>NUCLEOTIDE SEQUENCE [LARGE SCALE GENOMIC DNA]</scope>
    <source>
        <strain evidence="7">JCM 18050</strain>
    </source>
</reference>
<feature type="transmembrane region" description="Helical" evidence="4">
    <location>
        <begin position="9"/>
        <end position="29"/>
    </location>
</feature>
<dbReference type="Pfam" id="PF01569">
    <property type="entry name" value="PAP2"/>
    <property type="match status" value="1"/>
</dbReference>
<dbReference type="CDD" id="cd01610">
    <property type="entry name" value="PAP2_like"/>
    <property type="match status" value="1"/>
</dbReference>